<evidence type="ECO:0000313" key="1">
    <source>
        <dbReference type="EMBL" id="KAF6818119.1"/>
    </source>
</evidence>
<comment type="caution">
    <text evidence="1">The sequence shown here is derived from an EMBL/GenBank/DDBJ whole genome shotgun (WGS) entry which is preliminary data.</text>
</comment>
<dbReference type="AlphaFoldDB" id="A0A8H6N2P3"/>
<dbReference type="EMBL" id="WIGN01000017">
    <property type="protein sequence ID" value="KAF6818119.1"/>
    <property type="molecule type" value="Genomic_DNA"/>
</dbReference>
<accession>A0A8H6N2P3</accession>
<dbReference type="Proteomes" id="UP000652219">
    <property type="component" value="Unassembled WGS sequence"/>
</dbReference>
<sequence length="85" mass="9373">MRVLATRHEGSEQAVCLRLPVARSLAGLVWLSASGLLQKAGLFRSRLPAAARPQDSVRSAEYFDEGTKKPYLFAEKRPSQDETGK</sequence>
<protein>
    <submittedName>
        <fullName evidence="1">Uncharacterized protein</fullName>
    </submittedName>
</protein>
<organism evidence="1 2">
    <name type="scientific">Colletotrichum sojae</name>
    <dbReference type="NCBI Taxonomy" id="2175907"/>
    <lineage>
        <taxon>Eukaryota</taxon>
        <taxon>Fungi</taxon>
        <taxon>Dikarya</taxon>
        <taxon>Ascomycota</taxon>
        <taxon>Pezizomycotina</taxon>
        <taxon>Sordariomycetes</taxon>
        <taxon>Hypocreomycetidae</taxon>
        <taxon>Glomerellales</taxon>
        <taxon>Glomerellaceae</taxon>
        <taxon>Colletotrichum</taxon>
        <taxon>Colletotrichum orchidearum species complex</taxon>
    </lineage>
</organism>
<keyword evidence="2" id="KW-1185">Reference proteome</keyword>
<gene>
    <name evidence="1" type="ORF">CSOJ01_02000</name>
</gene>
<proteinExistence type="predicted"/>
<name>A0A8H6N2P3_9PEZI</name>
<evidence type="ECO:0000313" key="2">
    <source>
        <dbReference type="Proteomes" id="UP000652219"/>
    </source>
</evidence>
<reference evidence="1 2" key="1">
    <citation type="journal article" date="2020" name="Phytopathology">
        <title>Genome Sequence Resources of Colletotrichum truncatum, C. plurivorum, C. musicola, and C. sojae: Four Species Pathogenic to Soybean (Glycine max).</title>
        <authorList>
            <person name="Rogerio F."/>
            <person name="Boufleur T.R."/>
            <person name="Ciampi-Guillardi M."/>
            <person name="Sukno S.A."/>
            <person name="Thon M.R."/>
            <person name="Massola Junior N.S."/>
            <person name="Baroncelli R."/>
        </authorList>
    </citation>
    <scope>NUCLEOTIDE SEQUENCE [LARGE SCALE GENOMIC DNA]</scope>
    <source>
        <strain evidence="1 2">LFN0009</strain>
    </source>
</reference>